<name>A0ABM7PKC6_9BACT</name>
<dbReference type="InterPro" id="IPR051199">
    <property type="entry name" value="LPS_LOS_Heptosyltrfase"/>
</dbReference>
<gene>
    <name evidence="3" type="ORF">DSLASN_31910</name>
</gene>
<dbReference type="Gene3D" id="3.40.50.2000">
    <property type="entry name" value="Glycogen Phosphorylase B"/>
    <property type="match status" value="1"/>
</dbReference>
<evidence type="ECO:0000313" key="4">
    <source>
        <dbReference type="Proteomes" id="UP001320148"/>
    </source>
</evidence>
<sequence length="286" mass="32077">MLNLGIIDHLEVYGKNALFPLIAKMRKNKAEVTFNLYTASEKAHVATLLSGSREKYGFCNSKALASIYDLSLRFDKTKQYLGLNYMDLLNAMGQEGCDFSILNELADDALSRKKSEGYTVTLLPGGGEGEHKRWGIKNYCQTVDSLFEGKSTPVTARFILGPDESHHTETIHKHTKNCSVEIYQSPTVNEIVSLAQTSDIAIANDCGPSHIFQMLEVPLIMIFGWKRADFSPFHIMSEWYHSSDDSWTIVPAAKDQSIHSIPVEKVQALVHAQLLLNERRATHKND</sequence>
<reference evidence="3 4" key="1">
    <citation type="submission" date="2021-02" db="EMBL/GenBank/DDBJ databases">
        <title>Complete genome of Desulfoluna sp. strain ASN36.</title>
        <authorList>
            <person name="Takahashi A."/>
            <person name="Kojima H."/>
            <person name="Fukui M."/>
        </authorList>
    </citation>
    <scope>NUCLEOTIDE SEQUENCE [LARGE SCALE GENOMIC DNA]</scope>
    <source>
        <strain evidence="3 4">ASN36</strain>
    </source>
</reference>
<keyword evidence="1" id="KW-0328">Glycosyltransferase</keyword>
<dbReference type="InterPro" id="IPR002201">
    <property type="entry name" value="Glyco_trans_9"/>
</dbReference>
<dbReference type="Proteomes" id="UP001320148">
    <property type="component" value="Chromosome"/>
</dbReference>
<evidence type="ECO:0000313" key="3">
    <source>
        <dbReference type="EMBL" id="BCS97559.1"/>
    </source>
</evidence>
<organism evidence="3 4">
    <name type="scientific">Desulfoluna limicola</name>
    <dbReference type="NCBI Taxonomy" id="2810562"/>
    <lineage>
        <taxon>Bacteria</taxon>
        <taxon>Pseudomonadati</taxon>
        <taxon>Thermodesulfobacteriota</taxon>
        <taxon>Desulfobacteria</taxon>
        <taxon>Desulfobacterales</taxon>
        <taxon>Desulfolunaceae</taxon>
        <taxon>Desulfoluna</taxon>
    </lineage>
</organism>
<dbReference type="PANTHER" id="PTHR30160:SF7">
    <property type="entry name" value="ADP-HEPTOSE--LPS HEPTOSYLTRANSFERASE 2"/>
    <property type="match status" value="1"/>
</dbReference>
<dbReference type="Pfam" id="PF01075">
    <property type="entry name" value="Glyco_transf_9"/>
    <property type="match status" value="1"/>
</dbReference>
<keyword evidence="4" id="KW-1185">Reference proteome</keyword>
<keyword evidence="2" id="KW-0808">Transferase</keyword>
<protein>
    <submittedName>
        <fullName evidence="3">Uncharacterized protein</fullName>
    </submittedName>
</protein>
<evidence type="ECO:0000256" key="1">
    <source>
        <dbReference type="ARBA" id="ARBA00022676"/>
    </source>
</evidence>
<evidence type="ECO:0000256" key="2">
    <source>
        <dbReference type="ARBA" id="ARBA00022679"/>
    </source>
</evidence>
<accession>A0ABM7PKC6</accession>
<dbReference type="SUPFAM" id="SSF53756">
    <property type="entry name" value="UDP-Glycosyltransferase/glycogen phosphorylase"/>
    <property type="match status" value="1"/>
</dbReference>
<dbReference type="EMBL" id="AP024488">
    <property type="protein sequence ID" value="BCS97559.1"/>
    <property type="molecule type" value="Genomic_DNA"/>
</dbReference>
<dbReference type="PANTHER" id="PTHR30160">
    <property type="entry name" value="TETRAACYLDISACCHARIDE 4'-KINASE-RELATED"/>
    <property type="match status" value="1"/>
</dbReference>
<proteinExistence type="predicted"/>